<sequence length="29" mass="3131">RLNPITYMINGLRYGMIGMAELDVGGGDC</sequence>
<accession>X1Q9J7</accession>
<evidence type="ECO:0000313" key="1">
    <source>
        <dbReference type="EMBL" id="GAI65147.1"/>
    </source>
</evidence>
<name>X1Q9J7_9ZZZZ</name>
<reference evidence="1" key="1">
    <citation type="journal article" date="2014" name="Front. Microbiol.">
        <title>High frequency of phylogenetically diverse reductive dehalogenase-homologous genes in deep subseafloor sedimentary metagenomes.</title>
        <authorList>
            <person name="Kawai M."/>
            <person name="Futagami T."/>
            <person name="Toyoda A."/>
            <person name="Takaki Y."/>
            <person name="Nishi S."/>
            <person name="Hori S."/>
            <person name="Arai W."/>
            <person name="Tsubouchi T."/>
            <person name="Morono Y."/>
            <person name="Uchiyama I."/>
            <person name="Ito T."/>
            <person name="Fujiyama A."/>
            <person name="Inagaki F."/>
            <person name="Takami H."/>
        </authorList>
    </citation>
    <scope>NUCLEOTIDE SEQUENCE</scope>
    <source>
        <strain evidence="1">Expedition CK06-06</strain>
    </source>
</reference>
<comment type="caution">
    <text evidence="1">The sequence shown here is derived from an EMBL/GenBank/DDBJ whole genome shotgun (WGS) entry which is preliminary data.</text>
</comment>
<dbReference type="AlphaFoldDB" id="X1Q9J7"/>
<protein>
    <submittedName>
        <fullName evidence="1">Uncharacterized protein</fullName>
    </submittedName>
</protein>
<feature type="non-terminal residue" evidence="1">
    <location>
        <position position="1"/>
    </location>
</feature>
<proteinExistence type="predicted"/>
<dbReference type="EMBL" id="BARV01045000">
    <property type="protein sequence ID" value="GAI65147.1"/>
    <property type="molecule type" value="Genomic_DNA"/>
</dbReference>
<organism evidence="1">
    <name type="scientific">marine sediment metagenome</name>
    <dbReference type="NCBI Taxonomy" id="412755"/>
    <lineage>
        <taxon>unclassified sequences</taxon>
        <taxon>metagenomes</taxon>
        <taxon>ecological metagenomes</taxon>
    </lineage>
</organism>
<gene>
    <name evidence="1" type="ORF">S06H3_66226</name>
</gene>